<name>A0AAD7H2G4_MYCRO</name>
<gene>
    <name evidence="1" type="ORF">B0H17DRAFT_4884</name>
</gene>
<sequence length="210" mass="23210">MPAFQTANEFRHPGAFNLNTHADSLGLHSPCLFLLRSLSSVLCIQHAALSRQPCVSGIAFIVIVLEGNSDFVRGSGIRLRCYSLHCAKSVKFYAKSISRKSKKRRFKSNPIACISVACCSYLVGHPRRPLSMHGRLSIHFTTLSEAITPTLFEPTSSTPPERRKESSPVALRVTVSRGTRWTPSAFVGLPPLEETVDTVRLIGWVIYSIN</sequence>
<reference evidence="1" key="1">
    <citation type="submission" date="2023-03" db="EMBL/GenBank/DDBJ databases">
        <title>Massive genome expansion in bonnet fungi (Mycena s.s.) driven by repeated elements and novel gene families across ecological guilds.</title>
        <authorList>
            <consortium name="Lawrence Berkeley National Laboratory"/>
            <person name="Harder C.B."/>
            <person name="Miyauchi S."/>
            <person name="Viragh M."/>
            <person name="Kuo A."/>
            <person name="Thoen E."/>
            <person name="Andreopoulos B."/>
            <person name="Lu D."/>
            <person name="Skrede I."/>
            <person name="Drula E."/>
            <person name="Henrissat B."/>
            <person name="Morin E."/>
            <person name="Kohler A."/>
            <person name="Barry K."/>
            <person name="LaButti K."/>
            <person name="Morin E."/>
            <person name="Salamov A."/>
            <person name="Lipzen A."/>
            <person name="Mereny Z."/>
            <person name="Hegedus B."/>
            <person name="Baldrian P."/>
            <person name="Stursova M."/>
            <person name="Weitz H."/>
            <person name="Taylor A."/>
            <person name="Grigoriev I.V."/>
            <person name="Nagy L.G."/>
            <person name="Martin F."/>
            <person name="Kauserud H."/>
        </authorList>
    </citation>
    <scope>NUCLEOTIDE SEQUENCE</scope>
    <source>
        <strain evidence="1">CBHHK067</strain>
    </source>
</reference>
<evidence type="ECO:0000313" key="1">
    <source>
        <dbReference type="EMBL" id="KAJ7710696.1"/>
    </source>
</evidence>
<dbReference type="Proteomes" id="UP001221757">
    <property type="component" value="Unassembled WGS sequence"/>
</dbReference>
<keyword evidence="2" id="KW-1185">Reference proteome</keyword>
<protein>
    <submittedName>
        <fullName evidence="1">Uncharacterized protein</fullName>
    </submittedName>
</protein>
<dbReference type="AlphaFoldDB" id="A0AAD7H2G4"/>
<accession>A0AAD7H2G4</accession>
<evidence type="ECO:0000313" key="2">
    <source>
        <dbReference type="Proteomes" id="UP001221757"/>
    </source>
</evidence>
<dbReference type="EMBL" id="JARKIE010000001">
    <property type="protein sequence ID" value="KAJ7710696.1"/>
    <property type="molecule type" value="Genomic_DNA"/>
</dbReference>
<proteinExistence type="predicted"/>
<organism evidence="1 2">
    <name type="scientific">Mycena rosella</name>
    <name type="common">Pink bonnet</name>
    <name type="synonym">Agaricus rosellus</name>
    <dbReference type="NCBI Taxonomy" id="1033263"/>
    <lineage>
        <taxon>Eukaryota</taxon>
        <taxon>Fungi</taxon>
        <taxon>Dikarya</taxon>
        <taxon>Basidiomycota</taxon>
        <taxon>Agaricomycotina</taxon>
        <taxon>Agaricomycetes</taxon>
        <taxon>Agaricomycetidae</taxon>
        <taxon>Agaricales</taxon>
        <taxon>Marasmiineae</taxon>
        <taxon>Mycenaceae</taxon>
        <taxon>Mycena</taxon>
    </lineage>
</organism>
<comment type="caution">
    <text evidence="1">The sequence shown here is derived from an EMBL/GenBank/DDBJ whole genome shotgun (WGS) entry which is preliminary data.</text>
</comment>